<evidence type="ECO:0000313" key="2">
    <source>
        <dbReference type="Proteomes" id="UP001054945"/>
    </source>
</evidence>
<reference evidence="1 2" key="1">
    <citation type="submission" date="2021-06" db="EMBL/GenBank/DDBJ databases">
        <title>Caerostris extrusa draft genome.</title>
        <authorList>
            <person name="Kono N."/>
            <person name="Arakawa K."/>
        </authorList>
    </citation>
    <scope>NUCLEOTIDE SEQUENCE [LARGE SCALE GENOMIC DNA]</scope>
</reference>
<comment type="caution">
    <text evidence="1">The sequence shown here is derived from an EMBL/GenBank/DDBJ whole genome shotgun (WGS) entry which is preliminary data.</text>
</comment>
<organism evidence="1 2">
    <name type="scientific">Caerostris extrusa</name>
    <name type="common">Bark spider</name>
    <name type="synonym">Caerostris bankana</name>
    <dbReference type="NCBI Taxonomy" id="172846"/>
    <lineage>
        <taxon>Eukaryota</taxon>
        <taxon>Metazoa</taxon>
        <taxon>Ecdysozoa</taxon>
        <taxon>Arthropoda</taxon>
        <taxon>Chelicerata</taxon>
        <taxon>Arachnida</taxon>
        <taxon>Araneae</taxon>
        <taxon>Araneomorphae</taxon>
        <taxon>Entelegynae</taxon>
        <taxon>Araneoidea</taxon>
        <taxon>Araneidae</taxon>
        <taxon>Caerostris</taxon>
    </lineage>
</organism>
<keyword evidence="2" id="KW-1185">Reference proteome</keyword>
<dbReference type="Proteomes" id="UP001054945">
    <property type="component" value="Unassembled WGS sequence"/>
</dbReference>
<dbReference type="EMBL" id="BPLR01015835">
    <property type="protein sequence ID" value="GIY79014.1"/>
    <property type="molecule type" value="Genomic_DNA"/>
</dbReference>
<evidence type="ECO:0000313" key="1">
    <source>
        <dbReference type="EMBL" id="GIY79014.1"/>
    </source>
</evidence>
<dbReference type="AlphaFoldDB" id="A0AAV4W9X3"/>
<protein>
    <submittedName>
        <fullName evidence="1">Uncharacterized protein</fullName>
    </submittedName>
</protein>
<accession>A0AAV4W9X3</accession>
<name>A0AAV4W9X3_CAEEX</name>
<sequence length="41" mass="4931">MSEELLYSYNDQLWNIGPEDLLMYNHIILLKCYLFTCCLLT</sequence>
<gene>
    <name evidence="1" type="ORF">CEXT_141221</name>
</gene>
<feature type="non-terminal residue" evidence="1">
    <location>
        <position position="41"/>
    </location>
</feature>
<proteinExistence type="predicted"/>